<dbReference type="Gene3D" id="3.40.50.450">
    <property type="match status" value="1"/>
</dbReference>
<dbReference type="Pfam" id="PF13676">
    <property type="entry name" value="TIR_2"/>
    <property type="match status" value="1"/>
</dbReference>
<dbReference type="Gene3D" id="3.40.50.10140">
    <property type="entry name" value="Toll/interleukin-1 receptor homology (TIR) domain"/>
    <property type="match status" value="1"/>
</dbReference>
<dbReference type="SUPFAM" id="SSF52200">
    <property type="entry name" value="Toll/Interleukin receptor TIR domain"/>
    <property type="match status" value="1"/>
</dbReference>
<keyword evidence="2" id="KW-0675">Receptor</keyword>
<dbReference type="SUPFAM" id="SSF102405">
    <property type="entry name" value="MCP/YpsA-like"/>
    <property type="match status" value="1"/>
</dbReference>
<dbReference type="PROSITE" id="PS50104">
    <property type="entry name" value="TIR"/>
    <property type="match status" value="1"/>
</dbReference>
<dbReference type="EMBL" id="JBHSOG010000016">
    <property type="protein sequence ID" value="MFC5768823.1"/>
    <property type="molecule type" value="Genomic_DNA"/>
</dbReference>
<evidence type="ECO:0000259" key="1">
    <source>
        <dbReference type="PROSITE" id="PS50104"/>
    </source>
</evidence>
<proteinExistence type="predicted"/>
<reference evidence="3" key="1">
    <citation type="journal article" date="2019" name="Int. J. Syst. Evol. Microbiol.">
        <title>The Global Catalogue of Microorganisms (GCM) 10K type strain sequencing project: providing services to taxonomists for standard genome sequencing and annotation.</title>
        <authorList>
            <consortium name="The Broad Institute Genomics Platform"/>
            <consortium name="The Broad Institute Genome Sequencing Center for Infectious Disease"/>
            <person name="Wu L."/>
            <person name="Ma J."/>
        </authorList>
    </citation>
    <scope>NUCLEOTIDE SEQUENCE [LARGE SCALE GENOMIC DNA]</scope>
    <source>
        <strain evidence="3">SHR3</strain>
    </source>
</reference>
<accession>A0ABW1ANE9</accession>
<protein>
    <submittedName>
        <fullName evidence="2">Toll/interleukin-1 receptor domain-containing protein</fullName>
    </submittedName>
</protein>
<dbReference type="InterPro" id="IPR035897">
    <property type="entry name" value="Toll_tir_struct_dom_sf"/>
</dbReference>
<dbReference type="InterPro" id="IPR000157">
    <property type="entry name" value="TIR_dom"/>
</dbReference>
<organism evidence="2 3">
    <name type="scientific">Thauera sinica</name>
    <dbReference type="NCBI Taxonomy" id="2665146"/>
    <lineage>
        <taxon>Bacteria</taxon>
        <taxon>Pseudomonadati</taxon>
        <taxon>Pseudomonadota</taxon>
        <taxon>Betaproteobacteria</taxon>
        <taxon>Rhodocyclales</taxon>
        <taxon>Zoogloeaceae</taxon>
        <taxon>Thauera</taxon>
    </lineage>
</organism>
<evidence type="ECO:0000313" key="3">
    <source>
        <dbReference type="Proteomes" id="UP001595974"/>
    </source>
</evidence>
<dbReference type="RefSeq" id="WP_096451183.1">
    <property type="nucleotide sequence ID" value="NZ_JBHSOG010000016.1"/>
</dbReference>
<gene>
    <name evidence="2" type="ORF">ACFPTN_05515</name>
</gene>
<name>A0ABW1ANE9_9RHOO</name>
<sequence>MPEHPSILVAGTTFAVALPCYRPFRRLADMVGRELARSGFGLLTGNTPGVDSVAVRAYWAECRRRGVAPEAAYRQLWLPHFRRGYFLPGAGFAAPPECVVRLSGYDEWIEEAIDRAGAVVMIGGRGGSLAIARRFIDAGKPVLPVPFAGGESRNVFHEILRTWAEAPVPGLSQTQFLSLAVPWINATGPLANLLLGTLAASADIFISYRRADTGMAAGRLRDDLVEHFGARRVFMDMHGIVPSADWRRTIDDAITACRVAVVLIGPGFMAAGEHGRARLLADDDVVRHELRTLLAAGKTLLPVLIGDAQLPSPEALPEELRPLLRYQTPRIDNANWQEATAAMVRAIEMAIRPAAAEAPAA</sequence>
<dbReference type="Proteomes" id="UP001595974">
    <property type="component" value="Unassembled WGS sequence"/>
</dbReference>
<evidence type="ECO:0000313" key="2">
    <source>
        <dbReference type="EMBL" id="MFC5768823.1"/>
    </source>
</evidence>
<keyword evidence="3" id="KW-1185">Reference proteome</keyword>
<comment type="caution">
    <text evidence="2">The sequence shown here is derived from an EMBL/GenBank/DDBJ whole genome shotgun (WGS) entry which is preliminary data.</text>
</comment>
<feature type="domain" description="TIR" evidence="1">
    <location>
        <begin position="200"/>
        <end position="351"/>
    </location>
</feature>